<dbReference type="Gene3D" id="3.40.50.1820">
    <property type="entry name" value="alpha/beta hydrolase"/>
    <property type="match status" value="1"/>
</dbReference>
<keyword evidence="4" id="KW-1185">Reference proteome</keyword>
<dbReference type="InterPro" id="IPR005674">
    <property type="entry name" value="CocE/Ser_esterase"/>
</dbReference>
<dbReference type="EMBL" id="MNUE01000026">
    <property type="protein sequence ID" value="OJD34035.1"/>
    <property type="molecule type" value="Genomic_DNA"/>
</dbReference>
<dbReference type="OrthoDB" id="2578740at2759"/>
<name>A0A1J9RNA4_9PEZI</name>
<dbReference type="Pfam" id="PF02129">
    <property type="entry name" value="Peptidase_S15"/>
    <property type="match status" value="1"/>
</dbReference>
<sequence length="591" mass="66339">MSALEKRFPDIVFEPLVAPAQHPVYNYDGFNPSVRTLATGYTKEPGFRAFGVNTIFERDVSVQLRDGVKIYTDIFRPASSDTENAKVPAIIPWSPYGKSGRGPQTYDSMGPYRCGIPKERTSGFHKFEAPDPAEWVERGYAIVNSDARGAGDSEGDIVFWGQQEAEDMYDVVDWVYKQPWCNGSVAFAGNSWLAIAQINFASRLSHPAVKAFAPWEAMTDVYRQQAVRGGVPRVAFAETVILKGFAGNGRVENMPGMYYKRPHYDEYWEDKTVKVENIKGDVPLYLTASYSTGIHSEGSFHTFMKAQTKQKWLRVHGYQEWFDIYRPEVNDELQHFFDRYCKGIENGWEKTPSFRISLLGFTGSPAKTIFERPEAAWPIARAKETRYYLDVSQKTLTSSAPQAEASASYEAHSLTDTLDFTLTFAKHTELAGYPVVKLWMSCAAKSDMDVNVQIRKTGRDGRPLAHLNYPCPVDEADVPDTNVAKFLGPGGMLRASHACTKEYRDGRPFYTSLRSEPVPAGAVVPLEIPVWPIGMVFEEGEGVMLRVAGHDLRLPEVEMLRLKEPVDENVGEHVVHAGGRYDSYLVLPVIE</sequence>
<dbReference type="STRING" id="236234.A0A1J9RNA4"/>
<dbReference type="Gene3D" id="2.60.120.260">
    <property type="entry name" value="Galactose-binding domain-like"/>
    <property type="match status" value="1"/>
</dbReference>
<feature type="domain" description="Xaa-Pro dipeptidyl-peptidase C-terminal" evidence="2">
    <location>
        <begin position="334"/>
        <end position="586"/>
    </location>
</feature>
<dbReference type="PANTHER" id="PTHR43056:SF10">
    <property type="entry name" value="COCE_NOND FAMILY, PUTATIVE (AFU_ORTHOLOGUE AFUA_7G00600)-RELATED"/>
    <property type="match status" value="1"/>
</dbReference>
<dbReference type="GeneID" id="31013679"/>
<accession>A0A1J9RNA4</accession>
<reference evidence="3 4" key="1">
    <citation type="submission" date="2016-10" db="EMBL/GenBank/DDBJ databases">
        <title>Proteomics and genomics reveal pathogen-plant mechanisms compatible with a hemibiotrophic lifestyle of Diplodia corticola.</title>
        <authorList>
            <person name="Fernandes I."/>
            <person name="De Jonge R."/>
            <person name="Van De Peer Y."/>
            <person name="Devreese B."/>
            <person name="Alves A."/>
            <person name="Esteves A.C."/>
        </authorList>
    </citation>
    <scope>NUCLEOTIDE SEQUENCE [LARGE SCALE GENOMIC DNA]</scope>
    <source>
        <strain evidence="3 4">CBS 112549</strain>
    </source>
</reference>
<proteinExistence type="predicted"/>
<dbReference type="Pfam" id="PF08530">
    <property type="entry name" value="PepX_C"/>
    <property type="match status" value="1"/>
</dbReference>
<dbReference type="InterPro" id="IPR013736">
    <property type="entry name" value="Xaa-Pro_dipept_C"/>
</dbReference>
<evidence type="ECO:0000313" key="3">
    <source>
        <dbReference type="EMBL" id="OJD34035.1"/>
    </source>
</evidence>
<dbReference type="NCBIfam" id="TIGR00976">
    <property type="entry name" value="CocE_NonD"/>
    <property type="match status" value="1"/>
</dbReference>
<keyword evidence="1" id="KW-0378">Hydrolase</keyword>
<dbReference type="InterPro" id="IPR008979">
    <property type="entry name" value="Galactose-bd-like_sf"/>
</dbReference>
<evidence type="ECO:0000313" key="4">
    <source>
        <dbReference type="Proteomes" id="UP000183809"/>
    </source>
</evidence>
<dbReference type="InterPro" id="IPR000383">
    <property type="entry name" value="Xaa-Pro-like_dom"/>
</dbReference>
<dbReference type="PANTHER" id="PTHR43056">
    <property type="entry name" value="PEPTIDASE S9 PROLYL OLIGOPEPTIDASE"/>
    <property type="match status" value="1"/>
</dbReference>
<protein>
    <submittedName>
        <fullName evidence="3">X-pro dipeptidyl-peptidase c-terminal non-catalytic domain-containing protein</fullName>
    </submittedName>
</protein>
<comment type="caution">
    <text evidence="3">The sequence shown here is derived from an EMBL/GenBank/DDBJ whole genome shotgun (WGS) entry which is preliminary data.</text>
</comment>
<gene>
    <name evidence="3" type="ORF">BKCO1_2600021</name>
</gene>
<organism evidence="3 4">
    <name type="scientific">Diplodia corticola</name>
    <dbReference type="NCBI Taxonomy" id="236234"/>
    <lineage>
        <taxon>Eukaryota</taxon>
        <taxon>Fungi</taxon>
        <taxon>Dikarya</taxon>
        <taxon>Ascomycota</taxon>
        <taxon>Pezizomycotina</taxon>
        <taxon>Dothideomycetes</taxon>
        <taxon>Dothideomycetes incertae sedis</taxon>
        <taxon>Botryosphaeriales</taxon>
        <taxon>Botryosphaeriaceae</taxon>
        <taxon>Diplodia</taxon>
    </lineage>
</organism>
<dbReference type="InterPro" id="IPR029058">
    <property type="entry name" value="AB_hydrolase_fold"/>
</dbReference>
<dbReference type="Proteomes" id="UP000183809">
    <property type="component" value="Unassembled WGS sequence"/>
</dbReference>
<dbReference type="InterPro" id="IPR050585">
    <property type="entry name" value="Xaa-Pro_dipeptidyl-ppase/CocE"/>
</dbReference>
<dbReference type="SMART" id="SM00939">
    <property type="entry name" value="PepX_C"/>
    <property type="match status" value="1"/>
</dbReference>
<dbReference type="Gene3D" id="1.10.3020.20">
    <property type="match status" value="1"/>
</dbReference>
<evidence type="ECO:0000259" key="2">
    <source>
        <dbReference type="SMART" id="SM00939"/>
    </source>
</evidence>
<dbReference type="GO" id="GO:0008239">
    <property type="term" value="F:dipeptidyl-peptidase activity"/>
    <property type="evidence" value="ECO:0007669"/>
    <property type="project" value="InterPro"/>
</dbReference>
<dbReference type="SUPFAM" id="SSF49785">
    <property type="entry name" value="Galactose-binding domain-like"/>
    <property type="match status" value="1"/>
</dbReference>
<evidence type="ECO:0000256" key="1">
    <source>
        <dbReference type="ARBA" id="ARBA00022801"/>
    </source>
</evidence>
<dbReference type="AlphaFoldDB" id="A0A1J9RNA4"/>
<dbReference type="SUPFAM" id="SSF53474">
    <property type="entry name" value="alpha/beta-Hydrolases"/>
    <property type="match status" value="1"/>
</dbReference>
<dbReference type="RefSeq" id="XP_020130295.1">
    <property type="nucleotide sequence ID" value="XM_020273418.1"/>
</dbReference>